<dbReference type="AlphaFoldDB" id="A0A9D4MAA1"/>
<name>A0A9D4MAA1_DREPO</name>
<keyword evidence="1" id="KW-0472">Membrane</keyword>
<reference evidence="2" key="2">
    <citation type="submission" date="2020-11" db="EMBL/GenBank/DDBJ databases">
        <authorList>
            <person name="McCartney M.A."/>
            <person name="Auch B."/>
            <person name="Kono T."/>
            <person name="Mallez S."/>
            <person name="Becker A."/>
            <person name="Gohl D.M."/>
            <person name="Silverstein K.A.T."/>
            <person name="Koren S."/>
            <person name="Bechman K.B."/>
            <person name="Herman A."/>
            <person name="Abrahante J.E."/>
            <person name="Garbe J."/>
        </authorList>
    </citation>
    <scope>NUCLEOTIDE SEQUENCE</scope>
    <source>
        <strain evidence="2">Duluth1</strain>
        <tissue evidence="2">Whole animal</tissue>
    </source>
</reference>
<evidence type="ECO:0000313" key="2">
    <source>
        <dbReference type="EMBL" id="KAH3872541.1"/>
    </source>
</evidence>
<keyword evidence="1" id="KW-0812">Transmembrane</keyword>
<dbReference type="EMBL" id="JAIWYP010000002">
    <property type="protein sequence ID" value="KAH3872541.1"/>
    <property type="molecule type" value="Genomic_DNA"/>
</dbReference>
<dbReference type="Proteomes" id="UP000828390">
    <property type="component" value="Unassembled WGS sequence"/>
</dbReference>
<comment type="caution">
    <text evidence="2">The sequence shown here is derived from an EMBL/GenBank/DDBJ whole genome shotgun (WGS) entry which is preliminary data.</text>
</comment>
<organism evidence="2 3">
    <name type="scientific">Dreissena polymorpha</name>
    <name type="common">Zebra mussel</name>
    <name type="synonym">Mytilus polymorpha</name>
    <dbReference type="NCBI Taxonomy" id="45954"/>
    <lineage>
        <taxon>Eukaryota</taxon>
        <taxon>Metazoa</taxon>
        <taxon>Spiralia</taxon>
        <taxon>Lophotrochozoa</taxon>
        <taxon>Mollusca</taxon>
        <taxon>Bivalvia</taxon>
        <taxon>Autobranchia</taxon>
        <taxon>Heteroconchia</taxon>
        <taxon>Euheterodonta</taxon>
        <taxon>Imparidentia</taxon>
        <taxon>Neoheterodontei</taxon>
        <taxon>Myida</taxon>
        <taxon>Dreissenoidea</taxon>
        <taxon>Dreissenidae</taxon>
        <taxon>Dreissena</taxon>
    </lineage>
</organism>
<accession>A0A9D4MAA1</accession>
<feature type="transmembrane region" description="Helical" evidence="1">
    <location>
        <begin position="56"/>
        <end position="80"/>
    </location>
</feature>
<reference evidence="2" key="1">
    <citation type="journal article" date="2019" name="bioRxiv">
        <title>The Genome of the Zebra Mussel, Dreissena polymorpha: A Resource for Invasive Species Research.</title>
        <authorList>
            <person name="McCartney M.A."/>
            <person name="Auch B."/>
            <person name="Kono T."/>
            <person name="Mallez S."/>
            <person name="Zhang Y."/>
            <person name="Obille A."/>
            <person name="Becker A."/>
            <person name="Abrahante J.E."/>
            <person name="Garbe J."/>
            <person name="Badalamenti J.P."/>
            <person name="Herman A."/>
            <person name="Mangelson H."/>
            <person name="Liachko I."/>
            <person name="Sullivan S."/>
            <person name="Sone E.D."/>
            <person name="Koren S."/>
            <person name="Silverstein K.A.T."/>
            <person name="Beckman K.B."/>
            <person name="Gohl D.M."/>
        </authorList>
    </citation>
    <scope>NUCLEOTIDE SEQUENCE</scope>
    <source>
        <strain evidence="2">Duluth1</strain>
        <tissue evidence="2">Whole animal</tissue>
    </source>
</reference>
<evidence type="ECO:0000256" key="1">
    <source>
        <dbReference type="SAM" id="Phobius"/>
    </source>
</evidence>
<gene>
    <name evidence="2" type="ORF">DPMN_035759</name>
</gene>
<keyword evidence="1" id="KW-1133">Transmembrane helix</keyword>
<proteinExistence type="predicted"/>
<keyword evidence="3" id="KW-1185">Reference proteome</keyword>
<sequence length="87" mass="9696">MSLTSGGAASTMRSQLPKASFLLTSECVSWRHLPTSSTGDSRTPEKSLSSRLRANFYVLAANAYLFLVRSLAFLLVFSAFRRDFNWV</sequence>
<evidence type="ECO:0000313" key="3">
    <source>
        <dbReference type="Proteomes" id="UP000828390"/>
    </source>
</evidence>
<protein>
    <submittedName>
        <fullName evidence="2">Uncharacterized protein</fullName>
    </submittedName>
</protein>